<sequence length="175" mass="18494">RVGPRTSLPVGGPPRHRPWPPIGRFPPKRSPRCPRGGSLRGRLGDTINIIIGCPVSWGWGSPAPHHQIDPPRRNVDMAARDQAAARLRLVTGMVGPATAQSRGPGRQAASSLSQGCTVQDGDREAQGTSITLDSKKPSVAALSKLLLLLLALASAAPLQCLPRHHPPPLGQPNDD</sequence>
<dbReference type="EnsemblMetazoa" id="ISCW011113-RA">
    <property type="protein sequence ID" value="ISCW011113-PA"/>
    <property type="gene ID" value="ISCW011113"/>
</dbReference>
<dbReference type="VEuPathDB" id="VectorBase:ISCI011113"/>
<dbReference type="InParanoid" id="B7Q6Y1"/>
<name>B7Q6Y1_IXOSC</name>
<reference evidence="3" key="2">
    <citation type="submission" date="2020-05" db="UniProtKB">
        <authorList>
            <consortium name="EnsemblMetazoa"/>
        </authorList>
    </citation>
    <scope>IDENTIFICATION</scope>
    <source>
        <strain evidence="3">wikel</strain>
    </source>
</reference>
<feature type="non-terminal residue" evidence="2">
    <location>
        <position position="175"/>
    </location>
</feature>
<dbReference type="PaxDb" id="6945-B7Q6Y1"/>
<dbReference type="VEuPathDB" id="VectorBase:ISCW011113"/>
<feature type="region of interest" description="Disordered" evidence="1">
    <location>
        <begin position="96"/>
        <end position="122"/>
    </location>
</feature>
<organism>
    <name type="scientific">Ixodes scapularis</name>
    <name type="common">Black-legged tick</name>
    <name type="synonym">Deer tick</name>
    <dbReference type="NCBI Taxonomy" id="6945"/>
    <lineage>
        <taxon>Eukaryota</taxon>
        <taxon>Metazoa</taxon>
        <taxon>Ecdysozoa</taxon>
        <taxon>Arthropoda</taxon>
        <taxon>Chelicerata</taxon>
        <taxon>Arachnida</taxon>
        <taxon>Acari</taxon>
        <taxon>Parasitiformes</taxon>
        <taxon>Ixodida</taxon>
        <taxon>Ixodoidea</taxon>
        <taxon>Ixodidae</taxon>
        <taxon>Ixodinae</taxon>
        <taxon>Ixodes</taxon>
    </lineage>
</organism>
<dbReference type="Proteomes" id="UP000001555">
    <property type="component" value="Unassembled WGS sequence"/>
</dbReference>
<feature type="non-terminal residue" evidence="2">
    <location>
        <position position="1"/>
    </location>
</feature>
<evidence type="ECO:0000256" key="1">
    <source>
        <dbReference type="SAM" id="MobiDB-lite"/>
    </source>
</evidence>
<reference evidence="2 4" key="1">
    <citation type="submission" date="2008-03" db="EMBL/GenBank/DDBJ databases">
        <title>Annotation of Ixodes scapularis.</title>
        <authorList>
            <consortium name="Ixodes scapularis Genome Project Consortium"/>
            <person name="Caler E."/>
            <person name="Hannick L.I."/>
            <person name="Bidwell S."/>
            <person name="Joardar V."/>
            <person name="Thiagarajan M."/>
            <person name="Amedeo P."/>
            <person name="Galinsky K.J."/>
            <person name="Schobel S."/>
            <person name="Inman J."/>
            <person name="Hostetler J."/>
            <person name="Miller J."/>
            <person name="Hammond M."/>
            <person name="Megy K."/>
            <person name="Lawson D."/>
            <person name="Kodira C."/>
            <person name="Sutton G."/>
            <person name="Meyer J."/>
            <person name="Hill C.A."/>
            <person name="Birren B."/>
            <person name="Nene V."/>
            <person name="Collins F."/>
            <person name="Alarcon-Chaidez F."/>
            <person name="Wikel S."/>
            <person name="Strausberg R."/>
        </authorList>
    </citation>
    <scope>NUCLEOTIDE SEQUENCE [LARGE SCALE GENOMIC DNA]</scope>
    <source>
        <strain evidence="4">Wikel</strain>
        <strain evidence="2">Wikel colony</strain>
    </source>
</reference>
<feature type="region of interest" description="Disordered" evidence="1">
    <location>
        <begin position="1"/>
        <end position="39"/>
    </location>
</feature>
<accession>B7Q6Y1</accession>
<dbReference type="AlphaFoldDB" id="B7Q6Y1"/>
<protein>
    <submittedName>
        <fullName evidence="2 3">Uncharacterized protein</fullName>
    </submittedName>
</protein>
<dbReference type="HOGENOM" id="CLU_1536295_0_0_1"/>
<gene>
    <name evidence="2" type="ORF">IscW_ISCW011113</name>
</gene>
<proteinExistence type="predicted"/>
<evidence type="ECO:0000313" key="2">
    <source>
        <dbReference type="EMBL" id="EEC14603.1"/>
    </source>
</evidence>
<feature type="compositionally biased region" description="Polar residues" evidence="1">
    <location>
        <begin position="108"/>
        <end position="117"/>
    </location>
</feature>
<dbReference type="EMBL" id="DS870688">
    <property type="protein sequence ID" value="EEC14603.1"/>
    <property type="molecule type" value="Genomic_DNA"/>
</dbReference>
<keyword evidence="4" id="KW-1185">Reference proteome</keyword>
<evidence type="ECO:0000313" key="4">
    <source>
        <dbReference type="Proteomes" id="UP000001555"/>
    </source>
</evidence>
<dbReference type="EMBL" id="ABJB010160443">
    <property type="status" value="NOT_ANNOTATED_CDS"/>
    <property type="molecule type" value="Genomic_DNA"/>
</dbReference>
<evidence type="ECO:0000313" key="3">
    <source>
        <dbReference type="EnsemblMetazoa" id="ISCW011113-PA"/>
    </source>
</evidence>